<protein>
    <submittedName>
        <fullName evidence="3">Uncharacterized protein</fullName>
    </submittedName>
</protein>
<gene>
    <name evidence="3" type="ORF">Tco_1044829</name>
</gene>
<dbReference type="Proteomes" id="UP001151760">
    <property type="component" value="Unassembled WGS sequence"/>
</dbReference>
<feature type="compositionally biased region" description="Basic and acidic residues" evidence="2">
    <location>
        <begin position="546"/>
        <end position="556"/>
    </location>
</feature>
<proteinExistence type="predicted"/>
<name>A0ABQ5GS38_9ASTR</name>
<comment type="caution">
    <text evidence="3">The sequence shown here is derived from an EMBL/GenBank/DDBJ whole genome shotgun (WGS) entry which is preliminary data.</text>
</comment>
<evidence type="ECO:0000256" key="1">
    <source>
        <dbReference type="SAM" id="Coils"/>
    </source>
</evidence>
<evidence type="ECO:0000313" key="4">
    <source>
        <dbReference type="Proteomes" id="UP001151760"/>
    </source>
</evidence>
<feature type="region of interest" description="Disordered" evidence="2">
    <location>
        <begin position="522"/>
        <end position="556"/>
    </location>
</feature>
<feature type="coiled-coil region" evidence="1">
    <location>
        <begin position="385"/>
        <end position="412"/>
    </location>
</feature>
<feature type="compositionally biased region" description="Basic residues" evidence="2">
    <location>
        <begin position="150"/>
        <end position="163"/>
    </location>
</feature>
<accession>A0ABQ5GS38</accession>
<keyword evidence="1" id="KW-0175">Coiled coil</keyword>
<organism evidence="3 4">
    <name type="scientific">Tanacetum coccineum</name>
    <dbReference type="NCBI Taxonomy" id="301880"/>
    <lineage>
        <taxon>Eukaryota</taxon>
        <taxon>Viridiplantae</taxon>
        <taxon>Streptophyta</taxon>
        <taxon>Embryophyta</taxon>
        <taxon>Tracheophyta</taxon>
        <taxon>Spermatophyta</taxon>
        <taxon>Magnoliopsida</taxon>
        <taxon>eudicotyledons</taxon>
        <taxon>Gunneridae</taxon>
        <taxon>Pentapetalae</taxon>
        <taxon>asterids</taxon>
        <taxon>campanulids</taxon>
        <taxon>Asterales</taxon>
        <taxon>Asteraceae</taxon>
        <taxon>Asteroideae</taxon>
        <taxon>Anthemideae</taxon>
        <taxon>Anthemidinae</taxon>
        <taxon>Tanacetum</taxon>
    </lineage>
</organism>
<evidence type="ECO:0000256" key="2">
    <source>
        <dbReference type="SAM" id="MobiDB-lite"/>
    </source>
</evidence>
<reference evidence="3" key="1">
    <citation type="journal article" date="2022" name="Int. J. Mol. Sci.">
        <title>Draft Genome of Tanacetum Coccineum: Genomic Comparison of Closely Related Tanacetum-Family Plants.</title>
        <authorList>
            <person name="Yamashiro T."/>
            <person name="Shiraishi A."/>
            <person name="Nakayama K."/>
            <person name="Satake H."/>
        </authorList>
    </citation>
    <scope>NUCLEOTIDE SEQUENCE</scope>
</reference>
<feature type="region of interest" description="Disordered" evidence="2">
    <location>
        <begin position="142"/>
        <end position="272"/>
    </location>
</feature>
<sequence length="556" mass="62258">MVYQNFLREFWSTAIAFDPFPSTDEPEKRPLKEFLIKFLALNRQKPLNLDFHTFCSPTGLNYNNSKYVAHPTPEVVKKELGKIAINLGYLDKTQVLKNSFPVAWRILFTFVIQDSVSLPPLVAKPKKGKSLTMASTLPKLQGLEASGSLFKKRKQPKPKRPPTKTKESPPKPTKGLPSTLDEGTRQSKPFPEGTATHPKDLYRNKQPLNRDITSMTSNEGMAKTKPHPEGSLGDKDSGGNIPPADMEQIHTPVADPSRTGAKYQLDETQSTRLRYQSLTENKGKTSSEVEPDTEPLKLQTYADIQAFLLFDDELDKDSDEEEVLAAGDDKAAVLYADHKASIDHYYDENIAHRDQTNKLVEASMSSLDRSNTTISELYKGLNAIIDLLKDISNDKEEQIKKAEEEAKLLAMTKPEVIKVVQEEAEKIGLDPKAIKGAKAGENIQDPSEQHKPIEGVVIIVYKGTDGRNFKVHEPFLFGAFGISELDELREIIPKKKNAVVKDLMNSLSQRYERLKKIPKELGIHSTLPAPAPKQASSRSSGRKQKHMELKPETRIL</sequence>
<dbReference type="EMBL" id="BQNB010018772">
    <property type="protein sequence ID" value="GJT78104.1"/>
    <property type="molecule type" value="Genomic_DNA"/>
</dbReference>
<keyword evidence="4" id="KW-1185">Reference proteome</keyword>
<reference evidence="3" key="2">
    <citation type="submission" date="2022-01" db="EMBL/GenBank/DDBJ databases">
        <authorList>
            <person name="Yamashiro T."/>
            <person name="Shiraishi A."/>
            <person name="Satake H."/>
            <person name="Nakayama K."/>
        </authorList>
    </citation>
    <scope>NUCLEOTIDE SEQUENCE</scope>
</reference>
<feature type="compositionally biased region" description="Basic and acidic residues" evidence="2">
    <location>
        <begin position="226"/>
        <end position="237"/>
    </location>
</feature>
<evidence type="ECO:0000313" key="3">
    <source>
        <dbReference type="EMBL" id="GJT78104.1"/>
    </source>
</evidence>